<reference evidence="1" key="1">
    <citation type="journal article" date="2019" name="Sci. Rep.">
        <title>Draft genome of Tanacetum cinerariifolium, the natural source of mosquito coil.</title>
        <authorList>
            <person name="Yamashiro T."/>
            <person name="Shiraishi A."/>
            <person name="Satake H."/>
            <person name="Nakayama K."/>
        </authorList>
    </citation>
    <scope>NUCLEOTIDE SEQUENCE</scope>
</reference>
<organism evidence="1">
    <name type="scientific">Tanacetum cinerariifolium</name>
    <name type="common">Dalmatian daisy</name>
    <name type="synonym">Chrysanthemum cinerariifolium</name>
    <dbReference type="NCBI Taxonomy" id="118510"/>
    <lineage>
        <taxon>Eukaryota</taxon>
        <taxon>Viridiplantae</taxon>
        <taxon>Streptophyta</taxon>
        <taxon>Embryophyta</taxon>
        <taxon>Tracheophyta</taxon>
        <taxon>Spermatophyta</taxon>
        <taxon>Magnoliopsida</taxon>
        <taxon>eudicotyledons</taxon>
        <taxon>Gunneridae</taxon>
        <taxon>Pentapetalae</taxon>
        <taxon>asterids</taxon>
        <taxon>campanulids</taxon>
        <taxon>Asterales</taxon>
        <taxon>Asteraceae</taxon>
        <taxon>Asteroideae</taxon>
        <taxon>Anthemideae</taxon>
        <taxon>Anthemidinae</taxon>
        <taxon>Tanacetum</taxon>
    </lineage>
</organism>
<proteinExistence type="predicted"/>
<gene>
    <name evidence="1" type="ORF">Tci_480909</name>
</gene>
<feature type="non-terminal residue" evidence="1">
    <location>
        <position position="1"/>
    </location>
</feature>
<dbReference type="EMBL" id="BKCJ010239686">
    <property type="protein sequence ID" value="GEZ08936.1"/>
    <property type="molecule type" value="Genomic_DNA"/>
</dbReference>
<accession>A0A699I3D8</accession>
<evidence type="ECO:0000313" key="1">
    <source>
        <dbReference type="EMBL" id="GEZ08936.1"/>
    </source>
</evidence>
<name>A0A699I3D8_TANCI</name>
<sequence>IIVLSSDSEDINEGLSKGNVPKEDINDTFLDSLKKETKDKSSMDTFLGITDEETSDTESTDKNITIGTTSKNILSYEDTIEKYVPVVKSASKKTIFQSPQTITGVVLGLANLKTWDDIV</sequence>
<comment type="caution">
    <text evidence="1">The sequence shown here is derived from an EMBL/GenBank/DDBJ whole genome shotgun (WGS) entry which is preliminary data.</text>
</comment>
<dbReference type="AlphaFoldDB" id="A0A699I3D8"/>
<protein>
    <submittedName>
        <fullName evidence="1">Uncharacterized protein</fullName>
    </submittedName>
</protein>